<sequence length="50" mass="5477">MSVVARKSWPHAPWLSHENPEASVPDILSMLIAAAVFALLFVYVPICAKV</sequence>
<dbReference type="Proteomes" id="UP000186308">
    <property type="component" value="Unassembled WGS sequence"/>
</dbReference>
<organism evidence="3 4">
    <name type="scientific">Acidiphilium rubrum</name>
    <dbReference type="NCBI Taxonomy" id="526"/>
    <lineage>
        <taxon>Bacteria</taxon>
        <taxon>Pseudomonadati</taxon>
        <taxon>Pseudomonadota</taxon>
        <taxon>Alphaproteobacteria</taxon>
        <taxon>Acetobacterales</taxon>
        <taxon>Acidocellaceae</taxon>
        <taxon>Acidiphilium</taxon>
    </lineage>
</organism>
<dbReference type="EMBL" id="FTNE01000004">
    <property type="protein sequence ID" value="SIQ39524.1"/>
    <property type="molecule type" value="Genomic_DNA"/>
</dbReference>
<evidence type="ECO:0000313" key="4">
    <source>
        <dbReference type="Proteomes" id="UP000186308"/>
    </source>
</evidence>
<keyword evidence="4" id="KW-1185">Reference proteome</keyword>
<evidence type="ECO:0000256" key="1">
    <source>
        <dbReference type="SAM" id="MobiDB-lite"/>
    </source>
</evidence>
<name>A0A8G2CIZ3_ACIRU</name>
<keyword evidence="2" id="KW-0812">Transmembrane</keyword>
<accession>A0A8G2CIZ3</accession>
<gene>
    <name evidence="3" type="ORF">SAMN05421828_10498</name>
</gene>
<dbReference type="RefSeq" id="WP_156038069.1">
    <property type="nucleotide sequence ID" value="NZ_FTNE01000004.1"/>
</dbReference>
<evidence type="ECO:0000313" key="3">
    <source>
        <dbReference type="EMBL" id="SIQ39524.1"/>
    </source>
</evidence>
<proteinExistence type="predicted"/>
<evidence type="ECO:0000256" key="2">
    <source>
        <dbReference type="SAM" id="Phobius"/>
    </source>
</evidence>
<feature type="region of interest" description="Disordered" evidence="1">
    <location>
        <begin position="1"/>
        <end position="20"/>
    </location>
</feature>
<reference evidence="3 4" key="1">
    <citation type="submission" date="2017-01" db="EMBL/GenBank/DDBJ databases">
        <authorList>
            <person name="Varghese N."/>
            <person name="Submissions S."/>
        </authorList>
    </citation>
    <scope>NUCLEOTIDE SEQUENCE [LARGE SCALE GENOMIC DNA]</scope>
    <source>
        <strain evidence="3 4">ATCC 35905</strain>
    </source>
</reference>
<keyword evidence="2" id="KW-1133">Transmembrane helix</keyword>
<dbReference type="AlphaFoldDB" id="A0A8G2CIZ3"/>
<protein>
    <submittedName>
        <fullName evidence="3">Uncharacterized protein</fullName>
    </submittedName>
</protein>
<keyword evidence="2" id="KW-0472">Membrane</keyword>
<feature type="transmembrane region" description="Helical" evidence="2">
    <location>
        <begin position="27"/>
        <end position="48"/>
    </location>
</feature>
<comment type="caution">
    <text evidence="3">The sequence shown here is derived from an EMBL/GenBank/DDBJ whole genome shotgun (WGS) entry which is preliminary data.</text>
</comment>